<accession>F8P776</accession>
<dbReference type="RefSeq" id="XP_007322249.1">
    <property type="nucleotide sequence ID" value="XM_007322187.1"/>
</dbReference>
<evidence type="ECO:0000256" key="1">
    <source>
        <dbReference type="SAM" id="MobiDB-lite"/>
    </source>
</evidence>
<proteinExistence type="predicted"/>
<evidence type="ECO:0000313" key="2">
    <source>
        <dbReference type="EMBL" id="EGO21292.1"/>
    </source>
</evidence>
<organism evidence="3">
    <name type="scientific">Serpula lacrymans var. lacrymans (strain S7.9)</name>
    <name type="common">Dry rot fungus</name>
    <dbReference type="NCBI Taxonomy" id="578457"/>
    <lineage>
        <taxon>Eukaryota</taxon>
        <taxon>Fungi</taxon>
        <taxon>Dikarya</taxon>
        <taxon>Basidiomycota</taxon>
        <taxon>Agaricomycotina</taxon>
        <taxon>Agaricomycetes</taxon>
        <taxon>Agaricomycetidae</taxon>
        <taxon>Boletales</taxon>
        <taxon>Coniophorineae</taxon>
        <taxon>Serpulaceae</taxon>
        <taxon>Serpula</taxon>
    </lineage>
</organism>
<dbReference type="Proteomes" id="UP000008064">
    <property type="component" value="Unassembled WGS sequence"/>
</dbReference>
<dbReference type="GeneID" id="18815564"/>
<dbReference type="KEGG" id="sla:SERLADRAFT_441650"/>
<feature type="region of interest" description="Disordered" evidence="1">
    <location>
        <begin position="52"/>
        <end position="145"/>
    </location>
</feature>
<dbReference type="EMBL" id="GL945439">
    <property type="protein sequence ID" value="EGO21292.1"/>
    <property type="molecule type" value="Genomic_DNA"/>
</dbReference>
<sequence length="400" mass="45044">MQHSHPNLNYPYYGQPYHYYVPPGYPQAYSASGGNGTPEQYAQMHKDPNAFRDKHTNMHYYPQPPVQAGNYPATNGLQDQPPIHPPPRSTGHTPFPQTKQPLTNRPGARIPATKTQPLKSAMKKPKRSNSEAHAPLQRTRTNSDTRQRLVPMTRARTNSNPSYLPDHLFLSFLGTNELRIHNAAFQDTLDDIKEKVLPMWPSGVASQLTAGYSWRVTFSRNPWSASGPDGIIVRRMICELFARLAHQGYQYLCSVTSGYPAPQLVFQEVGPDDSADFFVAYFSRSGHRLTLIKPPRHIGETIGLRLRSAWPYKFAAHHVSEDEVYTVELKRNSLGAPELDKNVFASHALQEINMMGFRLVATVPLARSGLLGFGSRKEVWVFRGTQIKPRSRANSRTGRS</sequence>
<dbReference type="AlphaFoldDB" id="F8P776"/>
<reference evidence="3" key="1">
    <citation type="journal article" date="2011" name="Science">
        <title>The plant cell wall-decomposing machinery underlies the functional diversity of forest fungi.</title>
        <authorList>
            <person name="Eastwood D.C."/>
            <person name="Floudas D."/>
            <person name="Binder M."/>
            <person name="Majcherczyk A."/>
            <person name="Schneider P."/>
            <person name="Aerts A."/>
            <person name="Asiegbu F.O."/>
            <person name="Baker S.E."/>
            <person name="Barry K."/>
            <person name="Bendiksby M."/>
            <person name="Blumentritt M."/>
            <person name="Coutinho P.M."/>
            <person name="Cullen D."/>
            <person name="de Vries R.P."/>
            <person name="Gathman A."/>
            <person name="Goodell B."/>
            <person name="Henrissat B."/>
            <person name="Ihrmark K."/>
            <person name="Kauserud H."/>
            <person name="Kohler A."/>
            <person name="LaButti K."/>
            <person name="Lapidus A."/>
            <person name="Lavin J.L."/>
            <person name="Lee Y.-H."/>
            <person name="Lindquist E."/>
            <person name="Lilly W."/>
            <person name="Lucas S."/>
            <person name="Morin E."/>
            <person name="Murat C."/>
            <person name="Oguiza J.A."/>
            <person name="Park J."/>
            <person name="Pisabarro A.G."/>
            <person name="Riley R."/>
            <person name="Rosling A."/>
            <person name="Salamov A."/>
            <person name="Schmidt O."/>
            <person name="Schmutz J."/>
            <person name="Skrede I."/>
            <person name="Stenlid J."/>
            <person name="Wiebenga A."/>
            <person name="Xie X."/>
            <person name="Kuees U."/>
            <person name="Hibbett D.S."/>
            <person name="Hoffmeister D."/>
            <person name="Hoegberg N."/>
            <person name="Martin F."/>
            <person name="Grigoriev I.V."/>
            <person name="Watkinson S.C."/>
        </authorList>
    </citation>
    <scope>NUCLEOTIDE SEQUENCE [LARGE SCALE GENOMIC DNA]</scope>
    <source>
        <strain evidence="3">S7.9</strain>
    </source>
</reference>
<name>F8P776_SERL9</name>
<dbReference type="OrthoDB" id="3255427at2759"/>
<protein>
    <submittedName>
        <fullName evidence="2">Uncharacterized protein</fullName>
    </submittedName>
</protein>
<gene>
    <name evidence="2" type="ORF">SERLADRAFT_441650</name>
</gene>
<dbReference type="PANTHER" id="PTHR38696">
    <property type="entry name" value="MEDIATOR OF RNA POLYMERASE II TRANSCRIPTION SUBUNIT 13"/>
    <property type="match status" value="1"/>
</dbReference>
<evidence type="ECO:0000313" key="3">
    <source>
        <dbReference type="Proteomes" id="UP000008064"/>
    </source>
</evidence>
<dbReference type="PANTHER" id="PTHR38696:SF1">
    <property type="entry name" value="MEDIATOR OF RNA POLYMERASE II TRANSCRIPTION SUBUNIT 13"/>
    <property type="match status" value="1"/>
</dbReference>
<feature type="compositionally biased region" description="Polar residues" evidence="1">
    <location>
        <begin position="90"/>
        <end position="103"/>
    </location>
</feature>
<dbReference type="HOGENOM" id="CLU_057382_0_0_1"/>